<dbReference type="AlphaFoldDB" id="A0A5N4WTI0"/>
<reference evidence="2 3" key="1">
    <citation type="submission" date="2019-09" db="EMBL/GenBank/DDBJ databases">
        <title>Draft genome sequence of Acinetobacter tandoii W4-4-4 isolated from environmental water sample.</title>
        <authorList>
            <person name="Wee S.K."/>
            <person name="Yan B."/>
            <person name="Mustaffa S.B."/>
            <person name="Yap E.P.H."/>
        </authorList>
    </citation>
    <scope>NUCLEOTIDE SEQUENCE [LARGE SCALE GENOMIC DNA]</scope>
    <source>
        <strain evidence="2 3">W4-4-4</strain>
    </source>
</reference>
<name>A0A5N4WTI0_9GAMM</name>
<feature type="transmembrane region" description="Helical" evidence="1">
    <location>
        <begin position="153"/>
        <end position="174"/>
    </location>
</feature>
<gene>
    <name evidence="2" type="ORF">F4W09_02465</name>
</gene>
<comment type="caution">
    <text evidence="2">The sequence shown here is derived from an EMBL/GenBank/DDBJ whole genome shotgun (WGS) entry which is preliminary data.</text>
</comment>
<feature type="transmembrane region" description="Helical" evidence="1">
    <location>
        <begin position="26"/>
        <end position="47"/>
    </location>
</feature>
<sequence length="400" mass="47184">MKYILEFLHFFGSILLANIEVKFPKIYSFMYSILVGFFEIKLICFFNKIILILKYLIKFSLFSIVFLTFLVLFVNFSEFVILLVLNFTIGLKESFSNATTENKLYLIDLYIFLAYSFVKRKDASLRIYNYIGTLRNKYFDSKNKENVEKYKSVILFFCVYAFICFVGLIFYKINGHGWNAGNKGDIINIFIWATYLIAPLVVIWAFSDWRNVHNKQVEKDLSISSYNKMDEVVDLIHGIYFSLRRLKNARFDEIDIVNFKIVEDNCALLKEKHTLLISSLNLTGYLSVEIEGEKKEIDFLSEIYSTEFHKYTKNSKNLMEEIRKKYNRMRDDEDFIYNADINILKTVLYSKIEDRFDKVSSAVVGSEFFKEFDELDQTHKQLSINSQFILDSIKTGIFVK</sequence>
<feature type="transmembrane region" description="Helical" evidence="1">
    <location>
        <begin position="59"/>
        <end position="82"/>
    </location>
</feature>
<protein>
    <submittedName>
        <fullName evidence="2">Uncharacterized protein</fullName>
    </submittedName>
</protein>
<organism evidence="2 3">
    <name type="scientific">Acinetobacter tandoii</name>
    <dbReference type="NCBI Taxonomy" id="202954"/>
    <lineage>
        <taxon>Bacteria</taxon>
        <taxon>Pseudomonadati</taxon>
        <taxon>Pseudomonadota</taxon>
        <taxon>Gammaproteobacteria</taxon>
        <taxon>Moraxellales</taxon>
        <taxon>Moraxellaceae</taxon>
        <taxon>Acinetobacter</taxon>
    </lineage>
</organism>
<feature type="transmembrane region" description="Helical" evidence="1">
    <location>
        <begin position="102"/>
        <end position="118"/>
    </location>
</feature>
<dbReference type="RefSeq" id="WP_151503909.1">
    <property type="nucleotide sequence ID" value="NZ_VXLD01000001.1"/>
</dbReference>
<keyword evidence="1" id="KW-1133">Transmembrane helix</keyword>
<feature type="transmembrane region" description="Helical" evidence="1">
    <location>
        <begin position="186"/>
        <end position="206"/>
    </location>
</feature>
<keyword evidence="1" id="KW-0812">Transmembrane</keyword>
<proteinExistence type="predicted"/>
<dbReference type="Proteomes" id="UP000325788">
    <property type="component" value="Unassembled WGS sequence"/>
</dbReference>
<dbReference type="EMBL" id="VXLD01000001">
    <property type="protein sequence ID" value="KAB1860002.1"/>
    <property type="molecule type" value="Genomic_DNA"/>
</dbReference>
<keyword evidence="1" id="KW-0472">Membrane</keyword>
<evidence type="ECO:0000313" key="2">
    <source>
        <dbReference type="EMBL" id="KAB1860002.1"/>
    </source>
</evidence>
<evidence type="ECO:0000256" key="1">
    <source>
        <dbReference type="SAM" id="Phobius"/>
    </source>
</evidence>
<accession>A0A5N4WTI0</accession>
<evidence type="ECO:0000313" key="3">
    <source>
        <dbReference type="Proteomes" id="UP000325788"/>
    </source>
</evidence>